<dbReference type="InterPro" id="IPR053793">
    <property type="entry name" value="PB1-like"/>
</dbReference>
<dbReference type="InterPro" id="IPR055081">
    <property type="entry name" value="NLP1-9_GAF"/>
</dbReference>
<keyword evidence="2" id="KW-0238">DNA-binding</keyword>
<evidence type="ECO:0000256" key="1">
    <source>
        <dbReference type="ARBA" id="ARBA00023015"/>
    </source>
</evidence>
<dbReference type="Proteomes" id="UP001151287">
    <property type="component" value="Unassembled WGS sequence"/>
</dbReference>
<dbReference type="AlphaFoldDB" id="A0A9Q0C195"/>
<evidence type="ECO:0000256" key="5">
    <source>
        <dbReference type="SAM" id="MobiDB-lite"/>
    </source>
</evidence>
<feature type="compositionally biased region" description="Polar residues" evidence="5">
    <location>
        <begin position="657"/>
        <end position="674"/>
    </location>
</feature>
<reference evidence="8" key="1">
    <citation type="journal article" date="2022" name="Cell">
        <title>Repeat-based holocentromeres influence genome architecture and karyotype evolution.</title>
        <authorList>
            <person name="Hofstatter P.G."/>
            <person name="Thangavel G."/>
            <person name="Lux T."/>
            <person name="Neumann P."/>
            <person name="Vondrak T."/>
            <person name="Novak P."/>
            <person name="Zhang M."/>
            <person name="Costa L."/>
            <person name="Castellani M."/>
            <person name="Scott A."/>
            <person name="Toegelov H."/>
            <person name="Fuchs J."/>
            <person name="Mata-Sucre Y."/>
            <person name="Dias Y."/>
            <person name="Vanzela A.L.L."/>
            <person name="Huettel B."/>
            <person name="Almeida C.C.S."/>
            <person name="Simkova H."/>
            <person name="Souza G."/>
            <person name="Pedrosa-Harand A."/>
            <person name="Macas J."/>
            <person name="Mayer K.F.X."/>
            <person name="Houben A."/>
            <person name="Marques A."/>
        </authorList>
    </citation>
    <scope>NUCLEOTIDE SEQUENCE</scope>
    <source>
        <strain evidence="8">RhyBre1mFocal</strain>
    </source>
</reference>
<proteinExistence type="predicted"/>
<dbReference type="InterPro" id="IPR000270">
    <property type="entry name" value="PB1_dom"/>
</dbReference>
<dbReference type="OrthoDB" id="6270329at2759"/>
<dbReference type="PROSITE" id="PS51745">
    <property type="entry name" value="PB1"/>
    <property type="match status" value="1"/>
</dbReference>
<dbReference type="GO" id="GO:0003700">
    <property type="term" value="F:DNA-binding transcription factor activity"/>
    <property type="evidence" value="ECO:0007669"/>
    <property type="project" value="InterPro"/>
</dbReference>
<feature type="compositionally biased region" description="Low complexity" evidence="5">
    <location>
        <begin position="640"/>
        <end position="652"/>
    </location>
</feature>
<dbReference type="Pfam" id="PF00564">
    <property type="entry name" value="PB1"/>
    <property type="match status" value="1"/>
</dbReference>
<evidence type="ECO:0000313" key="8">
    <source>
        <dbReference type="EMBL" id="KAJ1685022.1"/>
    </source>
</evidence>
<feature type="domain" description="RWP-RK" evidence="6">
    <location>
        <begin position="527"/>
        <end position="612"/>
    </location>
</feature>
<keyword evidence="3" id="KW-0804">Transcription</keyword>
<keyword evidence="1" id="KW-0805">Transcription regulation</keyword>
<evidence type="ECO:0000256" key="2">
    <source>
        <dbReference type="ARBA" id="ARBA00023125"/>
    </source>
</evidence>
<dbReference type="GO" id="GO:0003677">
    <property type="term" value="F:DNA binding"/>
    <property type="evidence" value="ECO:0007669"/>
    <property type="project" value="UniProtKB-KW"/>
</dbReference>
<feature type="compositionally biased region" description="Polar residues" evidence="5">
    <location>
        <begin position="628"/>
        <end position="639"/>
    </location>
</feature>
<feature type="domain" description="PB1" evidence="7">
    <location>
        <begin position="714"/>
        <end position="797"/>
    </location>
</feature>
<accession>A0A9Q0C195</accession>
<dbReference type="PANTHER" id="PTHR32002:SF35">
    <property type="entry name" value="PROTEIN NLP6"/>
    <property type="match status" value="1"/>
</dbReference>
<keyword evidence="4" id="KW-0539">Nucleus</keyword>
<dbReference type="SMART" id="SM00666">
    <property type="entry name" value="PB1"/>
    <property type="match status" value="1"/>
</dbReference>
<evidence type="ECO:0000259" key="6">
    <source>
        <dbReference type="PROSITE" id="PS51519"/>
    </source>
</evidence>
<comment type="caution">
    <text evidence="8">The sequence shown here is derived from an EMBL/GenBank/DDBJ whole genome shotgun (WGS) entry which is preliminary data.</text>
</comment>
<dbReference type="EMBL" id="JAMQYH010000005">
    <property type="protein sequence ID" value="KAJ1685022.1"/>
    <property type="molecule type" value="Genomic_DNA"/>
</dbReference>
<dbReference type="PANTHER" id="PTHR32002">
    <property type="entry name" value="PROTEIN NLP8"/>
    <property type="match status" value="1"/>
</dbReference>
<evidence type="ECO:0000256" key="3">
    <source>
        <dbReference type="ARBA" id="ARBA00023163"/>
    </source>
</evidence>
<dbReference type="Gene3D" id="3.10.20.90">
    <property type="entry name" value="Phosphatidylinositol 3-kinase Catalytic Subunit, Chain A, domain 1"/>
    <property type="match status" value="1"/>
</dbReference>
<feature type="region of interest" description="Disordered" evidence="5">
    <location>
        <begin position="628"/>
        <end position="682"/>
    </location>
</feature>
<dbReference type="Pfam" id="PF02042">
    <property type="entry name" value="RWP-RK"/>
    <property type="match status" value="1"/>
</dbReference>
<dbReference type="InterPro" id="IPR045012">
    <property type="entry name" value="NLP"/>
</dbReference>
<evidence type="ECO:0000256" key="4">
    <source>
        <dbReference type="ARBA" id="ARBA00023242"/>
    </source>
</evidence>
<organism evidence="8 9">
    <name type="scientific">Rhynchospora breviuscula</name>
    <dbReference type="NCBI Taxonomy" id="2022672"/>
    <lineage>
        <taxon>Eukaryota</taxon>
        <taxon>Viridiplantae</taxon>
        <taxon>Streptophyta</taxon>
        <taxon>Embryophyta</taxon>
        <taxon>Tracheophyta</taxon>
        <taxon>Spermatophyta</taxon>
        <taxon>Magnoliopsida</taxon>
        <taxon>Liliopsida</taxon>
        <taxon>Poales</taxon>
        <taxon>Cyperaceae</taxon>
        <taxon>Cyperoideae</taxon>
        <taxon>Rhynchosporeae</taxon>
        <taxon>Rhynchospora</taxon>
    </lineage>
</organism>
<evidence type="ECO:0000259" key="7">
    <source>
        <dbReference type="PROSITE" id="PS51745"/>
    </source>
</evidence>
<dbReference type="SUPFAM" id="SSF54277">
    <property type="entry name" value="CAD &amp; PB1 domains"/>
    <property type="match status" value="1"/>
</dbReference>
<feature type="region of interest" description="Disordered" evidence="5">
    <location>
        <begin position="83"/>
        <end position="107"/>
    </location>
</feature>
<name>A0A9Q0C195_9POAL</name>
<dbReference type="InterPro" id="IPR003035">
    <property type="entry name" value="RWP-RK_dom"/>
</dbReference>
<dbReference type="Pfam" id="PF22922">
    <property type="entry name" value="GAF_NLP"/>
    <property type="match status" value="2"/>
</dbReference>
<sequence>MDVDGDDVASAWPFDSLASPSQSLLNLQFAAAPSQSLLNLQFASPPSPLWVFDERAAPLDASSSDLEFSRLLAGEFDFGTANSTERKSEASTCKPQPRVLPKEDNNSDSSYLIKEKLTQALRFFKESTDQHILVQVWAPVRKGNRCVLTTSGQPFVFNTQNIGLLQYRTVSLMYVFSVDGENTSDLGLPGRVYRQKVPEWTPNVQYYSIKEYSRLSHAVNYNVRGTVALPVFDPSTQSCVAVLELIMTSPKINYTNEVDKVCKALEAVELKSTEISDQPNVQICNEGRQSALVEILETLTAVCESLKLPLAQTWVPCWHRSVLAHGGGIHKTCSSIDNSCNGGQVCMSASDVAFHVIDAHSWGFRDACIEHHLQKGQGAAGRAFLYRKPCFVRDVTKFSKVEYPLVHYAKMFGLGASFSVCLQSNYTGADEYVLEFFLPSECKEEVEQRTLLDDIIRVMKEHFHSLKPVDGVEISIGSVEMVDLESEDCNDTACNGDNGVSDTLEKILLESSDGKEVIKVNSKEAPASGTVVRTGKKRGKAEKMISLEVLQQYFSGSLKSAAKSLGVCPTTMKRICRHHGITRWPSRKINKVNRSLTKLKQVIESVQEQGGAHGAFALPSLTTPLTIPGSNLDSSLPIQNTSSPPNNTNNTPGLPSRSKSSSGEDSINSRTTEGSCPIPEPPQAQLCGMLLEDSGSSKDLKDLCGEGPVQNLPTVTIKASYKEDIIRFRFIVPGSLVVLREEVSCRLKLEIGTFEIKYLDDDQEWVKLACDADLEECMEIARVSSKNGIVRLLVSDIGINLGSSCESTALHAGCLVDSGTDEGSIDT</sequence>
<dbReference type="PROSITE" id="PS51519">
    <property type="entry name" value="RWP_RK"/>
    <property type="match status" value="1"/>
</dbReference>
<keyword evidence="9" id="KW-1185">Reference proteome</keyword>
<evidence type="ECO:0000313" key="9">
    <source>
        <dbReference type="Proteomes" id="UP001151287"/>
    </source>
</evidence>
<gene>
    <name evidence="8" type="ORF">LUZ63_016412</name>
</gene>
<protein>
    <submittedName>
        <fullName evidence="8">Uncharacterized protein</fullName>
    </submittedName>
</protein>